<organism evidence="4 5">
    <name type="scientific">Algoriphagus marincola</name>
    <dbReference type="NCBI Taxonomy" id="264027"/>
    <lineage>
        <taxon>Bacteria</taxon>
        <taxon>Pseudomonadati</taxon>
        <taxon>Bacteroidota</taxon>
        <taxon>Cytophagia</taxon>
        <taxon>Cytophagales</taxon>
        <taxon>Cyclobacteriaceae</taxon>
        <taxon>Algoriphagus</taxon>
    </lineage>
</organism>
<proteinExistence type="predicted"/>
<dbReference type="SUPFAM" id="SSF52172">
    <property type="entry name" value="CheY-like"/>
    <property type="match status" value="1"/>
</dbReference>
<dbReference type="Pfam" id="PF00072">
    <property type="entry name" value="Response_reg"/>
    <property type="match status" value="1"/>
</dbReference>
<keyword evidence="1 2" id="KW-0597">Phosphoprotein</keyword>
<dbReference type="InterPro" id="IPR001789">
    <property type="entry name" value="Sig_transdc_resp-reg_receiver"/>
</dbReference>
<evidence type="ECO:0000259" key="3">
    <source>
        <dbReference type="PROSITE" id="PS50110"/>
    </source>
</evidence>
<comment type="caution">
    <text evidence="4">The sequence shown here is derived from an EMBL/GenBank/DDBJ whole genome shotgun (WGS) entry which is preliminary data.</text>
</comment>
<dbReference type="InterPro" id="IPR011006">
    <property type="entry name" value="CheY-like_superfamily"/>
</dbReference>
<dbReference type="Proteomes" id="UP000766609">
    <property type="component" value="Unassembled WGS sequence"/>
</dbReference>
<dbReference type="PANTHER" id="PTHR44591:SF3">
    <property type="entry name" value="RESPONSE REGULATORY DOMAIN-CONTAINING PROTEIN"/>
    <property type="match status" value="1"/>
</dbReference>
<dbReference type="PANTHER" id="PTHR44591">
    <property type="entry name" value="STRESS RESPONSE REGULATOR PROTEIN 1"/>
    <property type="match status" value="1"/>
</dbReference>
<dbReference type="InterPro" id="IPR050595">
    <property type="entry name" value="Bact_response_regulator"/>
</dbReference>
<dbReference type="EMBL" id="JAHVHP010000002">
    <property type="protein sequence ID" value="MBY5952020.1"/>
    <property type="molecule type" value="Genomic_DNA"/>
</dbReference>
<feature type="modified residue" description="4-aspartylphosphate" evidence="2">
    <location>
        <position position="61"/>
    </location>
</feature>
<gene>
    <name evidence="4" type="ORF">KUV23_13600</name>
</gene>
<reference evidence="4 5" key="1">
    <citation type="submission" date="2021-06" db="EMBL/GenBank/DDBJ databases">
        <title>44 bacteria genomes isolated from Dapeng, Shenzhen.</title>
        <authorList>
            <person name="Zheng W."/>
            <person name="Yu S."/>
            <person name="Huang Y."/>
        </authorList>
    </citation>
    <scope>NUCLEOTIDE SEQUENCE [LARGE SCALE GENOMIC DNA]</scope>
    <source>
        <strain evidence="4 5">DP5N14-6</strain>
    </source>
</reference>
<evidence type="ECO:0000256" key="1">
    <source>
        <dbReference type="ARBA" id="ARBA00022553"/>
    </source>
</evidence>
<name>A0ABS7N6Q9_9BACT</name>
<evidence type="ECO:0000313" key="4">
    <source>
        <dbReference type="EMBL" id="MBY5952020.1"/>
    </source>
</evidence>
<sequence>MKSDFQIIVVDDDPQFIFLHNWSLKKLGFNVHPEHFQNAEKLVEFFKQNEDSQSKFLILLDIYMPIMDGWEVLEFLESKGSFDTIKVILVTSSVDKGDKIKAENYTSIIDFLEKPLAIDYLIGLKDKTLFS</sequence>
<protein>
    <submittedName>
        <fullName evidence="4">Response regulator</fullName>
    </submittedName>
</protein>
<dbReference type="PROSITE" id="PS50110">
    <property type="entry name" value="RESPONSE_REGULATORY"/>
    <property type="match status" value="1"/>
</dbReference>
<evidence type="ECO:0000256" key="2">
    <source>
        <dbReference type="PROSITE-ProRule" id="PRU00169"/>
    </source>
</evidence>
<keyword evidence="5" id="KW-1185">Reference proteome</keyword>
<feature type="domain" description="Response regulatory" evidence="3">
    <location>
        <begin position="6"/>
        <end position="129"/>
    </location>
</feature>
<dbReference type="Gene3D" id="3.40.50.2300">
    <property type="match status" value="1"/>
</dbReference>
<dbReference type="RefSeq" id="WP_134202622.1">
    <property type="nucleotide sequence ID" value="NZ_JAHVHP010000002.1"/>
</dbReference>
<dbReference type="SMART" id="SM00448">
    <property type="entry name" value="REC"/>
    <property type="match status" value="1"/>
</dbReference>
<accession>A0ABS7N6Q9</accession>
<evidence type="ECO:0000313" key="5">
    <source>
        <dbReference type="Proteomes" id="UP000766609"/>
    </source>
</evidence>